<gene>
    <name evidence="2" type="ORF">GCM10010170_038870</name>
</gene>
<keyword evidence="3" id="KW-1185">Reference proteome</keyword>
<comment type="caution">
    <text evidence="2">The sequence shown here is derived from an EMBL/GenBank/DDBJ whole genome shotgun (WGS) entry which is preliminary data.</text>
</comment>
<name>A0ABN3GE23_9ACTN</name>
<dbReference type="Proteomes" id="UP001501444">
    <property type="component" value="Unassembled WGS sequence"/>
</dbReference>
<reference evidence="2 3" key="1">
    <citation type="journal article" date="2019" name="Int. J. Syst. Evol. Microbiol.">
        <title>The Global Catalogue of Microorganisms (GCM) 10K type strain sequencing project: providing services to taxonomists for standard genome sequencing and annotation.</title>
        <authorList>
            <consortium name="The Broad Institute Genomics Platform"/>
            <consortium name="The Broad Institute Genome Sequencing Center for Infectious Disease"/>
            <person name="Wu L."/>
            <person name="Ma J."/>
        </authorList>
    </citation>
    <scope>NUCLEOTIDE SEQUENCE [LARGE SCALE GENOMIC DNA]</scope>
    <source>
        <strain evidence="2 3">JCM 3272</strain>
    </source>
</reference>
<evidence type="ECO:0000313" key="2">
    <source>
        <dbReference type="EMBL" id="GAA2349600.1"/>
    </source>
</evidence>
<dbReference type="EMBL" id="BAAARV010000027">
    <property type="protein sequence ID" value="GAA2349600.1"/>
    <property type="molecule type" value="Genomic_DNA"/>
</dbReference>
<feature type="compositionally biased region" description="Pro residues" evidence="1">
    <location>
        <begin position="7"/>
        <end position="25"/>
    </location>
</feature>
<proteinExistence type="predicted"/>
<evidence type="ECO:0000256" key="1">
    <source>
        <dbReference type="SAM" id="MobiDB-lite"/>
    </source>
</evidence>
<evidence type="ECO:0000313" key="3">
    <source>
        <dbReference type="Proteomes" id="UP001501444"/>
    </source>
</evidence>
<accession>A0ABN3GE23</accession>
<feature type="region of interest" description="Disordered" evidence="1">
    <location>
        <begin position="1"/>
        <end position="27"/>
    </location>
</feature>
<dbReference type="RefSeq" id="WP_344613830.1">
    <property type="nucleotide sequence ID" value="NZ_BAAARV010000027.1"/>
</dbReference>
<sequence>MTAPVPGGGPRPGPVPGPAPMPGPPGAGVLGRVEAAVAALGDVPSLPLRQQVSVYADAHRTLQETLGTIEER</sequence>
<organism evidence="2 3">
    <name type="scientific">Dactylosporangium salmoneum</name>
    <dbReference type="NCBI Taxonomy" id="53361"/>
    <lineage>
        <taxon>Bacteria</taxon>
        <taxon>Bacillati</taxon>
        <taxon>Actinomycetota</taxon>
        <taxon>Actinomycetes</taxon>
        <taxon>Micromonosporales</taxon>
        <taxon>Micromonosporaceae</taxon>
        <taxon>Dactylosporangium</taxon>
    </lineage>
</organism>
<protein>
    <submittedName>
        <fullName evidence="2">Uncharacterized protein</fullName>
    </submittedName>
</protein>